<dbReference type="PANTHER" id="PTHR19422:SF123">
    <property type="entry name" value="RT1 CLASS I, LOCUS CE15"/>
    <property type="match status" value="1"/>
</dbReference>
<proteinExistence type="predicted"/>
<dbReference type="STRING" id="9244.A0A091IEK1"/>
<feature type="non-terminal residue" evidence="4">
    <location>
        <position position="1"/>
    </location>
</feature>
<name>A0A091IEK1_CALAN</name>
<gene>
    <name evidence="4" type="ORF">N300_12585</name>
</gene>
<reference evidence="4 5" key="1">
    <citation type="submission" date="2014-04" db="EMBL/GenBank/DDBJ databases">
        <title>Genome evolution of avian class.</title>
        <authorList>
            <person name="Zhang G."/>
            <person name="Li C."/>
        </authorList>
    </citation>
    <scope>NUCLEOTIDE SEQUENCE [LARGE SCALE GENOMIC DNA]</scope>
    <source>
        <strain evidence="4">BGI_N300</strain>
    </source>
</reference>
<evidence type="ECO:0000256" key="1">
    <source>
        <dbReference type="ARBA" id="ARBA00022670"/>
    </source>
</evidence>
<feature type="domain" description="dUTPase-like" evidence="3">
    <location>
        <begin position="2"/>
        <end position="116"/>
    </location>
</feature>
<dbReference type="GO" id="GO:0006508">
    <property type="term" value="P:proteolysis"/>
    <property type="evidence" value="ECO:0007669"/>
    <property type="project" value="UniProtKB-KW"/>
</dbReference>
<dbReference type="Proteomes" id="UP000054308">
    <property type="component" value="Unassembled WGS sequence"/>
</dbReference>
<keyword evidence="1" id="KW-0645">Protease</keyword>
<dbReference type="EMBL" id="KL218484">
    <property type="protein sequence ID" value="KFP05873.1"/>
    <property type="molecule type" value="Genomic_DNA"/>
</dbReference>
<keyword evidence="2" id="KW-0378">Hydrolase</keyword>
<sequence>GSLGLDLATAVEIRLLDKKPQKVSTGVFGPVKINGSAVGCLLIGRSSATMLGLVVATGLINKDYKGDIKIMVSTQFPPLVIPKGSKIAQLIPLPHLAAGIAPHSRQVRGDGGFGSSTAPLTMLTARMTKRPQITVEVTYQCTSISLQGLLDIGAD</sequence>
<dbReference type="Pfam" id="PF00692">
    <property type="entry name" value="dUTPase"/>
    <property type="match status" value="1"/>
</dbReference>
<dbReference type="PANTHER" id="PTHR19422">
    <property type="entry name" value="GAG RETROVIRAL POLYPROTEIN"/>
    <property type="match status" value="1"/>
</dbReference>
<dbReference type="AlphaFoldDB" id="A0A091IEK1"/>
<dbReference type="InterPro" id="IPR036157">
    <property type="entry name" value="dUTPase-like_sf"/>
</dbReference>
<accession>A0A091IEK1</accession>
<dbReference type="GO" id="GO:0004190">
    <property type="term" value="F:aspartic-type endopeptidase activity"/>
    <property type="evidence" value="ECO:0007669"/>
    <property type="project" value="UniProtKB-KW"/>
</dbReference>
<dbReference type="InterPro" id="IPR051592">
    <property type="entry name" value="HERV-K_Pro_peptidase_A2"/>
</dbReference>
<organism evidence="4 5">
    <name type="scientific">Calypte anna</name>
    <name type="common">Anna's hummingbird</name>
    <name type="synonym">Archilochus anna</name>
    <dbReference type="NCBI Taxonomy" id="9244"/>
    <lineage>
        <taxon>Eukaryota</taxon>
        <taxon>Metazoa</taxon>
        <taxon>Chordata</taxon>
        <taxon>Craniata</taxon>
        <taxon>Vertebrata</taxon>
        <taxon>Euteleostomi</taxon>
        <taxon>Archelosauria</taxon>
        <taxon>Archosauria</taxon>
        <taxon>Dinosauria</taxon>
        <taxon>Saurischia</taxon>
        <taxon>Theropoda</taxon>
        <taxon>Coelurosauria</taxon>
        <taxon>Aves</taxon>
        <taxon>Neognathae</taxon>
        <taxon>Neoaves</taxon>
        <taxon>Strisores</taxon>
        <taxon>Apodiformes</taxon>
        <taxon>Trochilidae</taxon>
        <taxon>Calypte</taxon>
    </lineage>
</organism>
<dbReference type="Gene3D" id="2.70.40.10">
    <property type="match status" value="1"/>
</dbReference>
<protein>
    <recommendedName>
        <fullName evidence="3">dUTPase-like domain-containing protein</fullName>
    </recommendedName>
</protein>
<evidence type="ECO:0000256" key="2">
    <source>
        <dbReference type="ARBA" id="ARBA00022750"/>
    </source>
</evidence>
<evidence type="ECO:0000259" key="3">
    <source>
        <dbReference type="Pfam" id="PF00692"/>
    </source>
</evidence>
<dbReference type="SUPFAM" id="SSF51283">
    <property type="entry name" value="dUTPase-like"/>
    <property type="match status" value="1"/>
</dbReference>
<keyword evidence="2" id="KW-0064">Aspartyl protease</keyword>
<feature type="non-terminal residue" evidence="4">
    <location>
        <position position="155"/>
    </location>
</feature>
<dbReference type="InterPro" id="IPR029054">
    <property type="entry name" value="dUTPase-like"/>
</dbReference>
<evidence type="ECO:0000313" key="4">
    <source>
        <dbReference type="EMBL" id="KFP05873.1"/>
    </source>
</evidence>
<keyword evidence="5" id="KW-1185">Reference proteome</keyword>
<evidence type="ECO:0000313" key="5">
    <source>
        <dbReference type="Proteomes" id="UP000054308"/>
    </source>
</evidence>